<evidence type="ECO:0000259" key="1">
    <source>
        <dbReference type="Pfam" id="PF05598"/>
    </source>
</evidence>
<dbReference type="OrthoDB" id="7169055at2"/>
<dbReference type="Pfam" id="PF13751">
    <property type="entry name" value="DDE_Tnp_1_6"/>
    <property type="match status" value="1"/>
</dbReference>
<gene>
    <name evidence="3" type="ORF">E4K65_46610</name>
</gene>
<dbReference type="GO" id="GO:0003677">
    <property type="term" value="F:DNA binding"/>
    <property type="evidence" value="ECO:0007669"/>
    <property type="project" value="InterPro"/>
</dbReference>
<keyword evidence="4" id="KW-1185">Reference proteome</keyword>
<dbReference type="GO" id="GO:0006313">
    <property type="term" value="P:DNA transposition"/>
    <property type="evidence" value="ECO:0007669"/>
    <property type="project" value="InterPro"/>
</dbReference>
<dbReference type="AlphaFoldDB" id="A0A4Y9KY42"/>
<evidence type="ECO:0000259" key="2">
    <source>
        <dbReference type="Pfam" id="PF13751"/>
    </source>
</evidence>
<dbReference type="PANTHER" id="PTHR33803:SF3">
    <property type="entry name" value="BLL1974 PROTEIN"/>
    <property type="match status" value="1"/>
</dbReference>
<feature type="domain" description="Transposase DDE" evidence="2">
    <location>
        <begin position="362"/>
        <end position="417"/>
    </location>
</feature>
<dbReference type="Proteomes" id="UP000297966">
    <property type="component" value="Unassembled WGS sequence"/>
</dbReference>
<dbReference type="Pfam" id="PF05598">
    <property type="entry name" value="DUF772"/>
    <property type="match status" value="1"/>
</dbReference>
<reference evidence="3 4" key="1">
    <citation type="submission" date="2019-03" db="EMBL/GenBank/DDBJ databases">
        <title>Bradyrhizobium diversity isolated from nodules of Chamaecrista fasciculata.</title>
        <authorList>
            <person name="Klepa M.S."/>
            <person name="Urquiaga M.O."/>
            <person name="Hungria M."/>
            <person name="Delamuta J.R."/>
        </authorList>
    </citation>
    <scope>NUCLEOTIDE SEQUENCE [LARGE SCALE GENOMIC DNA]</scope>
    <source>
        <strain evidence="3 4">CNPSo 3448</strain>
    </source>
</reference>
<dbReference type="NCBIfam" id="NF033578">
    <property type="entry name" value="transpos_IS5_1"/>
    <property type="match status" value="1"/>
</dbReference>
<feature type="domain" description="Transposase InsH N-terminal" evidence="1">
    <location>
        <begin position="16"/>
        <end position="114"/>
    </location>
</feature>
<protein>
    <submittedName>
        <fullName evidence="3">IS5 family transposase</fullName>
    </submittedName>
</protein>
<dbReference type="RefSeq" id="WP_135179751.1">
    <property type="nucleotide sequence ID" value="NZ_SPQT01000111.1"/>
</dbReference>
<comment type="caution">
    <text evidence="3">The sequence shown here is derived from an EMBL/GenBank/DDBJ whole genome shotgun (WGS) entry which is preliminary data.</text>
</comment>
<evidence type="ECO:0000313" key="4">
    <source>
        <dbReference type="Proteomes" id="UP000297966"/>
    </source>
</evidence>
<organism evidence="3 4">
    <name type="scientific">Bradyrhizobium niftali</name>
    <dbReference type="NCBI Taxonomy" id="2560055"/>
    <lineage>
        <taxon>Bacteria</taxon>
        <taxon>Pseudomonadati</taxon>
        <taxon>Pseudomonadota</taxon>
        <taxon>Alphaproteobacteria</taxon>
        <taxon>Hyphomicrobiales</taxon>
        <taxon>Nitrobacteraceae</taxon>
        <taxon>Bradyrhizobium</taxon>
    </lineage>
</organism>
<dbReference type="InterPro" id="IPR008490">
    <property type="entry name" value="Transposase_InsH_N"/>
</dbReference>
<dbReference type="GO" id="GO:0004803">
    <property type="term" value="F:transposase activity"/>
    <property type="evidence" value="ECO:0007669"/>
    <property type="project" value="InterPro"/>
</dbReference>
<dbReference type="PANTHER" id="PTHR33803">
    <property type="entry name" value="IS1478 TRANSPOSASE"/>
    <property type="match status" value="1"/>
</dbReference>
<name>A0A4Y9KY42_9BRAD</name>
<dbReference type="InterPro" id="IPR025668">
    <property type="entry name" value="Tnp_DDE_dom"/>
</dbReference>
<evidence type="ECO:0000313" key="3">
    <source>
        <dbReference type="EMBL" id="TFV35409.1"/>
    </source>
</evidence>
<accession>A0A4Y9KY42</accession>
<dbReference type="EMBL" id="SPQT01000111">
    <property type="protein sequence ID" value="TFV35409.1"/>
    <property type="molecule type" value="Genomic_DNA"/>
</dbReference>
<dbReference type="InterPro" id="IPR047710">
    <property type="entry name" value="Transpos_IS5-like"/>
</dbReference>
<sequence>MSHPRDDRQDDLFRPSLEKIINLRHPLVRLAAEIDWDFLAGRFSSVCRLGPGQPPLPTRLVAGLFILKHMHNLSDETLCDRWVENPYFQYFCGEVVFRHDLPFDRSSLTRWRQRLGEEQIAALLQESLSVAHRTGAIETKDLERVVVDTTVQEKAIAHPSDARLMHRAIEKLVDLAKRESVELRQSYLRVAKRAAIMVGRYTHAHQFKRARRELKFLRTRLGRIIRDVRRKIEGDPALEDRFGPLLDLAHRVRHQEQRQRGPKVYSLHAPEVECIGKGKARAPYEFGCKVSIATPATAPKGGQFVLHAKALHGNPYDGHTLGPVIADLEKFTGVAARRIHGDKGYRGHNYPDRFKVWISGQVRRVTKAIRREMRRRAAVEPVIGHLKDDHRMRRNHLKGRDGDRINAVLAAAGYNFSLLRRWLAELLRGLLWILCRHLSQPHLA</sequence>
<proteinExistence type="predicted"/>